<proteinExistence type="predicted"/>
<evidence type="ECO:0000313" key="4">
    <source>
        <dbReference type="Proteomes" id="UP000663870"/>
    </source>
</evidence>
<feature type="domain" description="FMN-dependent dehydrogenase" evidence="2">
    <location>
        <begin position="27"/>
        <end position="71"/>
    </location>
</feature>
<keyword evidence="4" id="KW-1185">Reference proteome</keyword>
<dbReference type="InterPro" id="IPR013785">
    <property type="entry name" value="Aldolase_TIM"/>
</dbReference>
<evidence type="ECO:0000259" key="2">
    <source>
        <dbReference type="Pfam" id="PF01070"/>
    </source>
</evidence>
<dbReference type="GO" id="GO:0016491">
    <property type="term" value="F:oxidoreductase activity"/>
    <property type="evidence" value="ECO:0007669"/>
    <property type="project" value="InterPro"/>
</dbReference>
<comment type="cofactor">
    <cofactor evidence="1">
        <name>FMN</name>
        <dbReference type="ChEBI" id="CHEBI:58210"/>
    </cofactor>
</comment>
<sequence length="76" mass="8361">MVRRLVHGPQFSPLLLNIIRLCILSVNIGIRSGTDILKALALDTRAVLIRPSILYGFAGGEHDGIKRVLDISLQKN</sequence>
<evidence type="ECO:0000256" key="1">
    <source>
        <dbReference type="ARBA" id="ARBA00001917"/>
    </source>
</evidence>
<dbReference type="InterPro" id="IPR000262">
    <property type="entry name" value="FMN-dep_DH"/>
</dbReference>
<reference evidence="3" key="1">
    <citation type="submission" date="2021-02" db="EMBL/GenBank/DDBJ databases">
        <authorList>
            <person name="Nowell W R."/>
        </authorList>
    </citation>
    <scope>NUCLEOTIDE SEQUENCE</scope>
</reference>
<name>A0A815H692_9BILA</name>
<comment type="caution">
    <text evidence="3">The sequence shown here is derived from an EMBL/GenBank/DDBJ whole genome shotgun (WGS) entry which is preliminary data.</text>
</comment>
<organism evidence="3 4">
    <name type="scientific">Rotaria sordida</name>
    <dbReference type="NCBI Taxonomy" id="392033"/>
    <lineage>
        <taxon>Eukaryota</taxon>
        <taxon>Metazoa</taxon>
        <taxon>Spiralia</taxon>
        <taxon>Gnathifera</taxon>
        <taxon>Rotifera</taxon>
        <taxon>Eurotatoria</taxon>
        <taxon>Bdelloidea</taxon>
        <taxon>Philodinida</taxon>
        <taxon>Philodinidae</taxon>
        <taxon>Rotaria</taxon>
    </lineage>
</organism>
<gene>
    <name evidence="3" type="ORF">JXQ802_LOCUS31926</name>
</gene>
<dbReference type="Gene3D" id="3.20.20.70">
    <property type="entry name" value="Aldolase class I"/>
    <property type="match status" value="1"/>
</dbReference>
<accession>A0A815H692</accession>
<dbReference type="SUPFAM" id="SSF51395">
    <property type="entry name" value="FMN-linked oxidoreductases"/>
    <property type="match status" value="1"/>
</dbReference>
<evidence type="ECO:0000313" key="3">
    <source>
        <dbReference type="EMBL" id="CAF1347887.1"/>
    </source>
</evidence>
<dbReference type="AlphaFoldDB" id="A0A815H692"/>
<dbReference type="Proteomes" id="UP000663870">
    <property type="component" value="Unassembled WGS sequence"/>
</dbReference>
<dbReference type="Pfam" id="PF01070">
    <property type="entry name" value="FMN_dh"/>
    <property type="match status" value="1"/>
</dbReference>
<protein>
    <recommendedName>
        <fullName evidence="2">FMN-dependent dehydrogenase domain-containing protein</fullName>
    </recommendedName>
</protein>
<dbReference type="EMBL" id="CAJNOL010001379">
    <property type="protein sequence ID" value="CAF1347887.1"/>
    <property type="molecule type" value="Genomic_DNA"/>
</dbReference>